<sequence length="350" mass="39046">MQGDRRPPHVPPPDPPSPSSPSPPPPPPSSPPRQAHQPRPDGLHSSIRRDELAEALEHGPFSDALRLAIEVSGLSLDRLQRRLADRGVRVSLTTLSYWRHGRSRPERPDSLRGVRILEDVLGLPEKSLTGLLGPRRPRGRWVTRSHGTVDLDQLWTDPDTVRELRAHIDVPPPHQLSPLSVQDIVLVGPQRDEEAVRTRMVVEAAVDDVSRSFLVYRTEPERSVAITATRYCALGEVVHDPSGFMVAELVLDRVLAAGEATIFEYEVTGPPGEPVLFHDRRFAMPTRQYVLQVGFRPEALPVRCLRYHRPNADAPEQGVREVALGASHTAHVIELDVAPGIYGMRWDWPD</sequence>
<evidence type="ECO:0000256" key="1">
    <source>
        <dbReference type="SAM" id="MobiDB-lite"/>
    </source>
</evidence>
<feature type="region of interest" description="Disordered" evidence="1">
    <location>
        <begin position="1"/>
        <end position="44"/>
    </location>
</feature>
<keyword evidence="3" id="KW-1185">Reference proteome</keyword>
<accession>A0A221W072</accession>
<name>A0A221W072_9PSEU</name>
<evidence type="ECO:0000313" key="2">
    <source>
        <dbReference type="EMBL" id="ASO19138.1"/>
    </source>
</evidence>
<proteinExistence type="predicted"/>
<dbReference type="EMBL" id="CP022521">
    <property type="protein sequence ID" value="ASO19138.1"/>
    <property type="molecule type" value="Genomic_DNA"/>
</dbReference>
<reference evidence="2 3" key="1">
    <citation type="submission" date="2017-07" db="EMBL/GenBank/DDBJ databases">
        <title>Complete genome sequence of Actinoalloteichus hoggarensis DSM 45943, type strain of Actinoalloteichus hoggarensis.</title>
        <authorList>
            <person name="Ruckert C."/>
            <person name="Nouioui I."/>
            <person name="Willmese J."/>
            <person name="van Wezel G."/>
            <person name="Klenk H.-P."/>
            <person name="Kalinowski J."/>
            <person name="Zotchev S.B."/>
        </authorList>
    </citation>
    <scope>NUCLEOTIDE SEQUENCE [LARGE SCALE GENOMIC DNA]</scope>
    <source>
        <strain evidence="2 3">DSM 45943</strain>
    </source>
</reference>
<protein>
    <submittedName>
        <fullName evidence="2">Uncharacterized protein</fullName>
    </submittedName>
</protein>
<gene>
    <name evidence="2" type="ORF">AHOG_07455</name>
</gene>
<evidence type="ECO:0000313" key="3">
    <source>
        <dbReference type="Proteomes" id="UP000204221"/>
    </source>
</evidence>
<dbReference type="AlphaFoldDB" id="A0A221W072"/>
<feature type="compositionally biased region" description="Pro residues" evidence="1">
    <location>
        <begin position="9"/>
        <end position="31"/>
    </location>
</feature>
<dbReference type="Proteomes" id="UP000204221">
    <property type="component" value="Chromosome"/>
</dbReference>
<dbReference type="KEGG" id="ahg:AHOG_07455"/>
<organism evidence="2 3">
    <name type="scientific">Actinoalloteichus hoggarensis</name>
    <dbReference type="NCBI Taxonomy" id="1470176"/>
    <lineage>
        <taxon>Bacteria</taxon>
        <taxon>Bacillati</taxon>
        <taxon>Actinomycetota</taxon>
        <taxon>Actinomycetes</taxon>
        <taxon>Pseudonocardiales</taxon>
        <taxon>Pseudonocardiaceae</taxon>
        <taxon>Actinoalloteichus</taxon>
    </lineage>
</organism>